<dbReference type="AlphaFoldDB" id="A0A0G4GUX9"/>
<dbReference type="VEuPathDB" id="CryptoDB:Cvel_23416"/>
<reference evidence="1" key="1">
    <citation type="submission" date="2014-11" db="EMBL/GenBank/DDBJ databases">
        <authorList>
            <person name="Otto D Thomas"/>
            <person name="Naeem Raeece"/>
        </authorList>
    </citation>
    <scope>NUCLEOTIDE SEQUENCE</scope>
</reference>
<name>A0A0G4GUX9_9ALVE</name>
<evidence type="ECO:0000313" key="1">
    <source>
        <dbReference type="EMBL" id="CEM34431.1"/>
    </source>
</evidence>
<gene>
    <name evidence="1" type="ORF">Cvel_23416</name>
</gene>
<dbReference type="EMBL" id="CDMZ01001560">
    <property type="protein sequence ID" value="CEM34431.1"/>
    <property type="molecule type" value="Genomic_DNA"/>
</dbReference>
<sequence>MVGGGVYRVAGEIFGCFMRFSSCSGTSRMTSAPMSASLIFSLSLYISRSCSGTCVMVVIADDSIVNFTCGGGGGDSGGRGAGSGTVPQGYLRALEWRSSALFLFSSLSFSNSSSSLTTNSAANFHSLKSLASSVAFHSSSLSCFFFSATTSLAASFYRFSSWTTASTSGVLL</sequence>
<proteinExistence type="predicted"/>
<accession>A0A0G4GUX9</accession>
<protein>
    <submittedName>
        <fullName evidence="1">Uncharacterized protein</fullName>
    </submittedName>
</protein>
<organism evidence="1">
    <name type="scientific">Chromera velia CCMP2878</name>
    <dbReference type="NCBI Taxonomy" id="1169474"/>
    <lineage>
        <taxon>Eukaryota</taxon>
        <taxon>Sar</taxon>
        <taxon>Alveolata</taxon>
        <taxon>Colpodellida</taxon>
        <taxon>Chromeraceae</taxon>
        <taxon>Chromera</taxon>
    </lineage>
</organism>